<dbReference type="InterPro" id="IPR001841">
    <property type="entry name" value="Znf_RING"/>
</dbReference>
<dbReference type="GO" id="GO:0006513">
    <property type="term" value="P:protein monoubiquitination"/>
    <property type="evidence" value="ECO:0007669"/>
    <property type="project" value="TreeGrafter"/>
</dbReference>
<feature type="domain" description="RING-type" evidence="8">
    <location>
        <begin position="50"/>
        <end position="88"/>
    </location>
</feature>
<dbReference type="PROSITE" id="PS50089">
    <property type="entry name" value="ZF_RING_2"/>
    <property type="match status" value="1"/>
</dbReference>
<keyword evidence="3" id="KW-0808">Transferase</keyword>
<dbReference type="Pfam" id="PF13975">
    <property type="entry name" value="gag-asp_proteas"/>
    <property type="match status" value="1"/>
</dbReference>
<dbReference type="Gene3D" id="2.40.70.10">
    <property type="entry name" value="Acid Proteases"/>
    <property type="match status" value="1"/>
</dbReference>
<dbReference type="SMART" id="SM00184">
    <property type="entry name" value="RING"/>
    <property type="match status" value="1"/>
</dbReference>
<evidence type="ECO:0000256" key="7">
    <source>
        <dbReference type="PROSITE-ProRule" id="PRU00175"/>
    </source>
</evidence>
<dbReference type="PANTHER" id="PTHR46077">
    <property type="entry name" value="E3 UBIQUITIN-PROTEIN LIGASE TOPORS"/>
    <property type="match status" value="1"/>
</dbReference>
<dbReference type="InterPro" id="IPR058745">
    <property type="entry name" value="PWI_Topors"/>
</dbReference>
<comment type="caution">
    <text evidence="9">The sequence shown here is derived from an EMBL/GenBank/DDBJ whole genome shotgun (WGS) entry which is preliminary data.</text>
</comment>
<dbReference type="GO" id="GO:0000209">
    <property type="term" value="P:protein polyubiquitination"/>
    <property type="evidence" value="ECO:0007669"/>
    <property type="project" value="TreeGrafter"/>
</dbReference>
<dbReference type="Pfam" id="PF26084">
    <property type="entry name" value="PWI_Topors"/>
    <property type="match status" value="1"/>
</dbReference>
<name>A0A8X6MRC2_NEPPI</name>
<protein>
    <recommendedName>
        <fullName evidence="2">RING-type E3 ubiquitin transferase</fullName>
        <ecNumber evidence="2">2.3.2.27</ecNumber>
    </recommendedName>
</protein>
<dbReference type="CDD" id="cd00303">
    <property type="entry name" value="retropepsin_like"/>
    <property type="match status" value="1"/>
</dbReference>
<dbReference type="EMBL" id="BMAW01001340">
    <property type="protein sequence ID" value="GFS73641.1"/>
    <property type="molecule type" value="Genomic_DNA"/>
</dbReference>
<evidence type="ECO:0000256" key="1">
    <source>
        <dbReference type="ARBA" id="ARBA00000900"/>
    </source>
</evidence>
<dbReference type="PANTHER" id="PTHR46077:SF5">
    <property type="entry name" value="RING-TYPE DOMAIN-CONTAINING PROTEIN"/>
    <property type="match status" value="1"/>
</dbReference>
<dbReference type="Pfam" id="PF00097">
    <property type="entry name" value="zf-C3HC4"/>
    <property type="match status" value="1"/>
</dbReference>
<comment type="catalytic activity">
    <reaction evidence="1">
        <text>S-ubiquitinyl-[E2 ubiquitin-conjugating enzyme]-L-cysteine + [acceptor protein]-L-lysine = [E2 ubiquitin-conjugating enzyme]-L-cysteine + N(6)-ubiquitinyl-[acceptor protein]-L-lysine.</text>
        <dbReference type="EC" id="2.3.2.27"/>
    </reaction>
</comment>
<evidence type="ECO:0000256" key="2">
    <source>
        <dbReference type="ARBA" id="ARBA00012483"/>
    </source>
</evidence>
<evidence type="ECO:0000256" key="6">
    <source>
        <dbReference type="ARBA" id="ARBA00022833"/>
    </source>
</evidence>
<dbReference type="PROSITE" id="PS00518">
    <property type="entry name" value="ZF_RING_1"/>
    <property type="match status" value="1"/>
</dbReference>
<keyword evidence="5 7" id="KW-0863">Zinc-finger</keyword>
<evidence type="ECO:0000256" key="4">
    <source>
        <dbReference type="ARBA" id="ARBA00022723"/>
    </source>
</evidence>
<gene>
    <name evidence="9" type="primary">AVEN_47982_1</name>
    <name evidence="9" type="ORF">NPIL_397691</name>
</gene>
<dbReference type="EC" id="2.3.2.27" evidence="2"/>
<dbReference type="Proteomes" id="UP000887013">
    <property type="component" value="Unassembled WGS sequence"/>
</dbReference>
<evidence type="ECO:0000259" key="8">
    <source>
        <dbReference type="PROSITE" id="PS50089"/>
    </source>
</evidence>
<dbReference type="SUPFAM" id="SSF50630">
    <property type="entry name" value="Acid proteases"/>
    <property type="match status" value="1"/>
</dbReference>
<dbReference type="SUPFAM" id="SSF57850">
    <property type="entry name" value="RING/U-box"/>
    <property type="match status" value="1"/>
</dbReference>
<accession>A0A8X6MRC2</accession>
<evidence type="ECO:0000313" key="9">
    <source>
        <dbReference type="EMBL" id="GFS73641.1"/>
    </source>
</evidence>
<keyword evidence="10" id="KW-1185">Reference proteome</keyword>
<evidence type="ECO:0000313" key="10">
    <source>
        <dbReference type="Proteomes" id="UP000887013"/>
    </source>
</evidence>
<dbReference type="GO" id="GO:0008270">
    <property type="term" value="F:zinc ion binding"/>
    <property type="evidence" value="ECO:0007669"/>
    <property type="project" value="UniProtKB-KW"/>
</dbReference>
<organism evidence="9 10">
    <name type="scientific">Nephila pilipes</name>
    <name type="common">Giant wood spider</name>
    <name type="synonym">Nephila maculata</name>
    <dbReference type="NCBI Taxonomy" id="299642"/>
    <lineage>
        <taxon>Eukaryota</taxon>
        <taxon>Metazoa</taxon>
        <taxon>Ecdysozoa</taxon>
        <taxon>Arthropoda</taxon>
        <taxon>Chelicerata</taxon>
        <taxon>Arachnida</taxon>
        <taxon>Araneae</taxon>
        <taxon>Araneomorphae</taxon>
        <taxon>Entelegynae</taxon>
        <taxon>Araneoidea</taxon>
        <taxon>Nephilidae</taxon>
        <taxon>Nephila</taxon>
    </lineage>
</organism>
<dbReference type="GO" id="GO:0061630">
    <property type="term" value="F:ubiquitin protein ligase activity"/>
    <property type="evidence" value="ECO:0007669"/>
    <property type="project" value="UniProtKB-EC"/>
</dbReference>
<dbReference type="OrthoDB" id="6502354at2759"/>
<proteinExistence type="predicted"/>
<dbReference type="InterPro" id="IPR017907">
    <property type="entry name" value="Znf_RING_CS"/>
</dbReference>
<sequence length="484" mass="56160">MCLVTPEKVPQPVVIDFYSGKKSRQEKQEPHQVDSNQRTQMEDENCNEICTICFSNISNRAFINTCFHSFCFQCISNWTKQRNVCPLCINKTETLIYNIISDSEYEEVRVATPPPFTESVSFVIREAMEDFVEIARMHQNICAPQSLRLNNRIRTTSSLQYMFRRTVYQESAWCIPRIPPDEFRVIASTLSLPYDEDVRRITPWLMRELHILVNEELIQPVFELLIRLAEDHLILSNFITNTLIRFLGCHTWHFQYELFCFCYSNLIMRQFDTTVIYHSDEVDERVEPSNALPWNPISSEEINHLGYETIMIDLEIEDHDREIKRTPNDSMDAEAVSNITVGGKRLRKRKQICYTEEEEEDLHPQSSTSNKYSKPAIINGHRVTALLDTGSSICFLKESVARNLELNILPHKKDIYLFGNQLNPITQSLGMITVDLQIEEALANNVYVFIVPDTTPPVDFLVGRPFLDLPHIVQARIGEELRIG</sequence>
<evidence type="ECO:0000256" key="3">
    <source>
        <dbReference type="ARBA" id="ARBA00022679"/>
    </source>
</evidence>
<dbReference type="InterPro" id="IPR018957">
    <property type="entry name" value="Znf_C3HC4_RING-type"/>
</dbReference>
<dbReference type="InterPro" id="IPR013083">
    <property type="entry name" value="Znf_RING/FYVE/PHD"/>
</dbReference>
<evidence type="ECO:0000256" key="5">
    <source>
        <dbReference type="ARBA" id="ARBA00022771"/>
    </source>
</evidence>
<dbReference type="Gene3D" id="3.30.40.10">
    <property type="entry name" value="Zinc/RING finger domain, C3HC4 (zinc finger)"/>
    <property type="match status" value="1"/>
</dbReference>
<reference evidence="9" key="1">
    <citation type="submission" date="2020-08" db="EMBL/GenBank/DDBJ databases">
        <title>Multicomponent nature underlies the extraordinary mechanical properties of spider dragline silk.</title>
        <authorList>
            <person name="Kono N."/>
            <person name="Nakamura H."/>
            <person name="Mori M."/>
            <person name="Yoshida Y."/>
            <person name="Ohtoshi R."/>
            <person name="Malay A.D."/>
            <person name="Moran D.A.P."/>
            <person name="Tomita M."/>
            <person name="Numata K."/>
            <person name="Arakawa K."/>
        </authorList>
    </citation>
    <scope>NUCLEOTIDE SEQUENCE</scope>
</reference>
<keyword evidence="6" id="KW-0862">Zinc</keyword>
<dbReference type="InterPro" id="IPR021109">
    <property type="entry name" value="Peptidase_aspartic_dom_sf"/>
</dbReference>
<dbReference type="AlphaFoldDB" id="A0A8X6MRC2"/>
<keyword evidence="4" id="KW-0479">Metal-binding</keyword>